<dbReference type="RefSeq" id="WP_283444529.1">
    <property type="nucleotide sequence ID" value="NZ_FXUL01000021.1"/>
</dbReference>
<comment type="similarity">
    <text evidence="2 4">Belongs to the FliE family.</text>
</comment>
<proteinExistence type="inferred from homology"/>
<comment type="subcellular location">
    <subcellularLocation>
        <location evidence="1 4">Bacterial flagellum basal body</location>
    </subcellularLocation>
</comment>
<evidence type="ECO:0000313" key="5">
    <source>
        <dbReference type="EMBL" id="SMP74777.1"/>
    </source>
</evidence>
<dbReference type="PANTHER" id="PTHR34653:SF1">
    <property type="entry name" value="FLAGELLAR HOOK-BASAL BODY COMPLEX PROTEIN FLIE"/>
    <property type="match status" value="1"/>
</dbReference>
<keyword evidence="3 4" id="KW-0975">Bacterial flagellum</keyword>
<keyword evidence="6" id="KW-1185">Reference proteome</keyword>
<dbReference type="PRINTS" id="PR01006">
    <property type="entry name" value="FLGHOOKFLIE"/>
</dbReference>
<gene>
    <name evidence="4" type="primary">fliE</name>
    <name evidence="5" type="ORF">SAMN06295970_12194</name>
</gene>
<evidence type="ECO:0000256" key="4">
    <source>
        <dbReference type="HAMAP-Rule" id="MF_00724"/>
    </source>
</evidence>
<reference evidence="5 6" key="1">
    <citation type="submission" date="2017-05" db="EMBL/GenBank/DDBJ databases">
        <authorList>
            <person name="Varghese N."/>
            <person name="Submissions S."/>
        </authorList>
    </citation>
    <scope>NUCLEOTIDE SEQUENCE [LARGE SCALE GENOMIC DNA]</scope>
    <source>
        <strain evidence="5 6">DSM 26001</strain>
    </source>
</reference>
<evidence type="ECO:0000256" key="2">
    <source>
        <dbReference type="ARBA" id="ARBA00009272"/>
    </source>
</evidence>
<dbReference type="InterPro" id="IPR001624">
    <property type="entry name" value="FliE"/>
</dbReference>
<dbReference type="EMBL" id="FXUL01000021">
    <property type="protein sequence ID" value="SMP74777.1"/>
    <property type="molecule type" value="Genomic_DNA"/>
</dbReference>
<accession>A0ABY1QQD7</accession>
<sequence>MTAPIAFIPPGADLQALASAGMAAPGAAGSGLLDGPGGTAFGNVLQAQLAELDRSLKSAGTQSIRLAAGQVDSLHQLMLEIEQARIAFQLALQVRNRLMESWQDVQRMQL</sequence>
<evidence type="ECO:0000256" key="1">
    <source>
        <dbReference type="ARBA" id="ARBA00004117"/>
    </source>
</evidence>
<keyword evidence="5" id="KW-0966">Cell projection</keyword>
<evidence type="ECO:0000313" key="6">
    <source>
        <dbReference type="Proteomes" id="UP001158049"/>
    </source>
</evidence>
<comment type="caution">
    <text evidence="5">The sequence shown here is derived from an EMBL/GenBank/DDBJ whole genome shotgun (WGS) entry which is preliminary data.</text>
</comment>
<protein>
    <recommendedName>
        <fullName evidence="4">Flagellar hook-basal body complex protein FliE</fullName>
    </recommendedName>
</protein>
<keyword evidence="5" id="KW-0969">Cilium</keyword>
<dbReference type="Proteomes" id="UP001158049">
    <property type="component" value="Unassembled WGS sequence"/>
</dbReference>
<dbReference type="HAMAP" id="MF_00724">
    <property type="entry name" value="FliE"/>
    <property type="match status" value="1"/>
</dbReference>
<dbReference type="PANTHER" id="PTHR34653">
    <property type="match status" value="1"/>
</dbReference>
<keyword evidence="5" id="KW-0282">Flagellum</keyword>
<evidence type="ECO:0000256" key="3">
    <source>
        <dbReference type="ARBA" id="ARBA00023143"/>
    </source>
</evidence>
<organism evidence="5 6">
    <name type="scientific">Noviherbaspirillum suwonense</name>
    <dbReference type="NCBI Taxonomy" id="1224511"/>
    <lineage>
        <taxon>Bacteria</taxon>
        <taxon>Pseudomonadati</taxon>
        <taxon>Pseudomonadota</taxon>
        <taxon>Betaproteobacteria</taxon>
        <taxon>Burkholderiales</taxon>
        <taxon>Oxalobacteraceae</taxon>
        <taxon>Noviherbaspirillum</taxon>
    </lineage>
</organism>
<dbReference type="Pfam" id="PF02049">
    <property type="entry name" value="FliE"/>
    <property type="match status" value="1"/>
</dbReference>
<name>A0ABY1QQD7_9BURK</name>